<evidence type="ECO:0000313" key="5">
    <source>
        <dbReference type="EMBL" id="KAK3214322.1"/>
    </source>
</evidence>
<accession>A0AAN6M518</accession>
<dbReference type="Proteomes" id="UP001280581">
    <property type="component" value="Unassembled WGS sequence"/>
</dbReference>
<dbReference type="Pfam" id="PF00132">
    <property type="entry name" value="Hexapep"/>
    <property type="match status" value="1"/>
</dbReference>
<keyword evidence="2" id="KW-0808">Transferase</keyword>
<gene>
    <name evidence="5" type="ORF">GRF29_28g2787604</name>
</gene>
<dbReference type="InterPro" id="IPR011004">
    <property type="entry name" value="Trimer_LpxA-like_sf"/>
</dbReference>
<dbReference type="PANTHER" id="PTHR23416">
    <property type="entry name" value="SIALIC ACID SYNTHASE-RELATED"/>
    <property type="match status" value="1"/>
</dbReference>
<dbReference type="PANTHER" id="PTHR23416:SF54">
    <property type="entry name" value="ACETYLTRANSFERASE, CYSE_LACA_LPXA_NODL FAMILY (AFU_ORTHOLOGUE AFUA_2G08430)-RELATED"/>
    <property type="match status" value="1"/>
</dbReference>
<dbReference type="Gene3D" id="2.160.10.10">
    <property type="entry name" value="Hexapeptide repeat proteins"/>
    <property type="match status" value="1"/>
</dbReference>
<feature type="domain" description="Maltose/galactoside acetyltransferase" evidence="4">
    <location>
        <begin position="7"/>
        <end position="61"/>
    </location>
</feature>
<organism evidence="5 6">
    <name type="scientific">Pseudopithomyces chartarum</name>
    <dbReference type="NCBI Taxonomy" id="1892770"/>
    <lineage>
        <taxon>Eukaryota</taxon>
        <taxon>Fungi</taxon>
        <taxon>Dikarya</taxon>
        <taxon>Ascomycota</taxon>
        <taxon>Pezizomycotina</taxon>
        <taxon>Dothideomycetes</taxon>
        <taxon>Pleosporomycetidae</taxon>
        <taxon>Pleosporales</taxon>
        <taxon>Massarineae</taxon>
        <taxon>Didymosphaeriaceae</taxon>
        <taxon>Pseudopithomyces</taxon>
    </lineage>
</organism>
<dbReference type="PROSITE" id="PS00101">
    <property type="entry name" value="HEXAPEP_TRANSFERASES"/>
    <property type="match status" value="1"/>
</dbReference>
<feature type="region of interest" description="Disordered" evidence="3">
    <location>
        <begin position="211"/>
        <end position="248"/>
    </location>
</feature>
<evidence type="ECO:0000256" key="2">
    <source>
        <dbReference type="ARBA" id="ARBA00022679"/>
    </source>
</evidence>
<dbReference type="InterPro" id="IPR001451">
    <property type="entry name" value="Hexapep"/>
</dbReference>
<protein>
    <recommendedName>
        <fullName evidence="4">Maltose/galactoside acetyltransferase domain-containing protein</fullName>
    </recommendedName>
</protein>
<dbReference type="SMART" id="SM01266">
    <property type="entry name" value="Mac"/>
    <property type="match status" value="1"/>
</dbReference>
<keyword evidence="6" id="KW-1185">Reference proteome</keyword>
<evidence type="ECO:0000259" key="4">
    <source>
        <dbReference type="SMART" id="SM01266"/>
    </source>
</evidence>
<name>A0AAN6M518_9PLEO</name>
<proteinExistence type="inferred from homology"/>
<evidence type="ECO:0000256" key="1">
    <source>
        <dbReference type="ARBA" id="ARBA00007274"/>
    </source>
</evidence>
<comment type="similarity">
    <text evidence="1">Belongs to the transferase hexapeptide repeat family.</text>
</comment>
<sequence length="248" mass="27289">MDSVENKKKMERGELYHAFTPDLIAERNRCMHACARFNNAGDVPRRRLTELFRDVLCDKTPLPPQAATLEEDEKLFEDDPWIQPPVNMDYGYNVKLGKNVCVNFNATFLDTCTISLGSRTLVGPNVSFFSATHPLDPVIRNGTKGPEYGLEINIGEDCWIGGNVVILPGVRIGRGSVVGAGSVVTKSVPDFTIVAGNPAKFIRKVETAMDPASGKDWKGWEDENTHGAEVPVAEVSVREAEQPTTQNK</sequence>
<comment type="caution">
    <text evidence="5">The sequence shown here is derived from an EMBL/GenBank/DDBJ whole genome shotgun (WGS) entry which is preliminary data.</text>
</comment>
<dbReference type="EMBL" id="WVTA01000004">
    <property type="protein sequence ID" value="KAK3214322.1"/>
    <property type="molecule type" value="Genomic_DNA"/>
</dbReference>
<dbReference type="SUPFAM" id="SSF51161">
    <property type="entry name" value="Trimeric LpxA-like enzymes"/>
    <property type="match status" value="1"/>
</dbReference>
<evidence type="ECO:0000256" key="3">
    <source>
        <dbReference type="SAM" id="MobiDB-lite"/>
    </source>
</evidence>
<dbReference type="CDD" id="cd03357">
    <property type="entry name" value="LbH_MAT_GAT"/>
    <property type="match status" value="1"/>
</dbReference>
<evidence type="ECO:0000313" key="6">
    <source>
        <dbReference type="Proteomes" id="UP001280581"/>
    </source>
</evidence>
<dbReference type="Pfam" id="PF12464">
    <property type="entry name" value="Mac"/>
    <property type="match status" value="1"/>
</dbReference>
<feature type="compositionally biased region" description="Basic and acidic residues" evidence="3">
    <location>
        <begin position="211"/>
        <end position="226"/>
    </location>
</feature>
<dbReference type="InterPro" id="IPR024688">
    <property type="entry name" value="Mac_dom"/>
</dbReference>
<dbReference type="GO" id="GO:0016407">
    <property type="term" value="F:acetyltransferase activity"/>
    <property type="evidence" value="ECO:0007669"/>
    <property type="project" value="InterPro"/>
</dbReference>
<dbReference type="InterPro" id="IPR018357">
    <property type="entry name" value="Hexapep_transf_CS"/>
</dbReference>
<dbReference type="AlphaFoldDB" id="A0AAN6M518"/>
<reference evidence="5 6" key="1">
    <citation type="submission" date="2021-02" db="EMBL/GenBank/DDBJ databases">
        <title>Genome assembly of Pseudopithomyces chartarum.</title>
        <authorList>
            <person name="Jauregui R."/>
            <person name="Singh J."/>
            <person name="Voisey C."/>
        </authorList>
    </citation>
    <scope>NUCLEOTIDE SEQUENCE [LARGE SCALE GENOMIC DNA]</scope>
    <source>
        <strain evidence="5 6">AGR01</strain>
    </source>
</reference>
<dbReference type="GO" id="GO:0008374">
    <property type="term" value="F:O-acyltransferase activity"/>
    <property type="evidence" value="ECO:0007669"/>
    <property type="project" value="TreeGrafter"/>
</dbReference>
<dbReference type="InterPro" id="IPR051159">
    <property type="entry name" value="Hexapeptide_acetyltransf"/>
</dbReference>